<evidence type="ECO:0000313" key="3">
    <source>
        <dbReference type="Proteomes" id="UP001302274"/>
    </source>
</evidence>
<dbReference type="PANTHER" id="PTHR23131">
    <property type="entry name" value="ENDORIBONUCLEASE LACTB2"/>
    <property type="match status" value="1"/>
</dbReference>
<sequence length="444" mass="50574">MRESVSAVFTTEDQIFFIKRQNYLAVFPGYYATPGGKVDQSDNTEALPGDIWPAHIKPQILHALIREVKEELNYDLLEAIAKGEVLRIDDIGLAITPEFNPYRFKNYYIKIMLKKPHEFDIDLNEVEFGEWNTPANLIERYRAGHVLAVPPAVTLLKTFAENPQHATPIEMTLPHDPETEVPMIESIYGVRQYLPLSHTFPPANRTNSFIIGDDDQVKYLIDPSPRDEAELEKFIKSVSKVGFDRIFITHHHPDHYEFSRDIALRFKVPMEMSQFTYTIIGAEYFKGIEITLRKEGDVITKSLGHDVRVYEVPGHDEGQLALAPDNMSWFLVGDLIQTIGTVVIGGPEGDMQKYFHSLNRVIDLNPKNLIPSHGIIIGGTNKLVQTLKHRQEREDQIKELLGLGRSLNEILEVIYVGLKPELLPYAMKTIEAHITKINNEAKIP</sequence>
<dbReference type="InterPro" id="IPR015797">
    <property type="entry name" value="NUDIX_hydrolase-like_dom_sf"/>
</dbReference>
<dbReference type="SMART" id="SM00849">
    <property type="entry name" value="Lactamase_B"/>
    <property type="match status" value="1"/>
</dbReference>
<evidence type="ECO:0000313" key="2">
    <source>
        <dbReference type="EMBL" id="MEA9358037.1"/>
    </source>
</evidence>
<protein>
    <submittedName>
        <fullName evidence="2">MBL fold metallo-hydrolase</fullName>
    </submittedName>
</protein>
<comment type="caution">
    <text evidence="2">The sequence shown here is derived from an EMBL/GenBank/DDBJ whole genome shotgun (WGS) entry which is preliminary data.</text>
</comment>
<dbReference type="Gene3D" id="1.10.10.10">
    <property type="entry name" value="Winged helix-like DNA-binding domain superfamily/Winged helix DNA-binding domain"/>
    <property type="match status" value="1"/>
</dbReference>
<reference evidence="2 3" key="1">
    <citation type="submission" date="2023-11" db="EMBL/GenBank/DDBJ databases">
        <title>A Novel Polar Bacteriovorax (B. antarcticus) Isolated from the Biocrust in Antarctica.</title>
        <authorList>
            <person name="Mun W."/>
            <person name="Choi S.Y."/>
            <person name="Mitchell R.J."/>
        </authorList>
    </citation>
    <scope>NUCLEOTIDE SEQUENCE [LARGE SCALE GENOMIC DNA]</scope>
    <source>
        <strain evidence="2 3">PP10</strain>
    </source>
</reference>
<dbReference type="PROSITE" id="PS51462">
    <property type="entry name" value="NUDIX"/>
    <property type="match status" value="1"/>
</dbReference>
<dbReference type="EMBL" id="JAYGJQ010000002">
    <property type="protein sequence ID" value="MEA9358037.1"/>
    <property type="molecule type" value="Genomic_DNA"/>
</dbReference>
<dbReference type="Gene3D" id="3.90.79.10">
    <property type="entry name" value="Nucleoside Triphosphate Pyrophosphohydrolase"/>
    <property type="match status" value="2"/>
</dbReference>
<dbReference type="SUPFAM" id="SSF55811">
    <property type="entry name" value="Nudix"/>
    <property type="match status" value="1"/>
</dbReference>
<gene>
    <name evidence="2" type="ORF">SHI21_17525</name>
</gene>
<organism evidence="2 3">
    <name type="scientific">Bacteriovorax antarcticus</name>
    <dbReference type="NCBI Taxonomy" id="3088717"/>
    <lineage>
        <taxon>Bacteria</taxon>
        <taxon>Pseudomonadati</taxon>
        <taxon>Bdellovibrionota</taxon>
        <taxon>Bacteriovoracia</taxon>
        <taxon>Bacteriovoracales</taxon>
        <taxon>Bacteriovoracaceae</taxon>
        <taxon>Bacteriovorax</taxon>
    </lineage>
</organism>
<dbReference type="InterPro" id="IPR000086">
    <property type="entry name" value="NUDIX_hydrolase_dom"/>
</dbReference>
<dbReference type="Gene3D" id="3.60.15.10">
    <property type="entry name" value="Ribonuclease Z/Hydroxyacylglutathione hydrolase-like"/>
    <property type="match status" value="1"/>
</dbReference>
<accession>A0ABU5VZM1</accession>
<dbReference type="SUPFAM" id="SSF56281">
    <property type="entry name" value="Metallo-hydrolase/oxidoreductase"/>
    <property type="match status" value="1"/>
</dbReference>
<dbReference type="InterPro" id="IPR001279">
    <property type="entry name" value="Metallo-B-lactamas"/>
</dbReference>
<dbReference type="InterPro" id="IPR050662">
    <property type="entry name" value="Sec-metab_biosynth-thioest"/>
</dbReference>
<name>A0ABU5VZM1_9BACT</name>
<dbReference type="PANTHER" id="PTHR23131:SF0">
    <property type="entry name" value="ENDORIBONUCLEASE LACTB2"/>
    <property type="match status" value="1"/>
</dbReference>
<proteinExistence type="predicted"/>
<feature type="domain" description="Nudix hydrolase" evidence="1">
    <location>
        <begin position="1"/>
        <end position="154"/>
    </location>
</feature>
<evidence type="ECO:0000259" key="1">
    <source>
        <dbReference type="PROSITE" id="PS51462"/>
    </source>
</evidence>
<dbReference type="Proteomes" id="UP001302274">
    <property type="component" value="Unassembled WGS sequence"/>
</dbReference>
<dbReference type="InterPro" id="IPR036388">
    <property type="entry name" value="WH-like_DNA-bd_sf"/>
</dbReference>
<dbReference type="RefSeq" id="WP_323578275.1">
    <property type="nucleotide sequence ID" value="NZ_JAYGJQ010000002.1"/>
</dbReference>
<dbReference type="InterPro" id="IPR036866">
    <property type="entry name" value="RibonucZ/Hydroxyglut_hydro"/>
</dbReference>
<dbReference type="Pfam" id="PF00753">
    <property type="entry name" value="Lactamase_B"/>
    <property type="match status" value="1"/>
</dbReference>
<keyword evidence="3" id="KW-1185">Reference proteome</keyword>